<evidence type="ECO:0000256" key="4">
    <source>
        <dbReference type="ARBA" id="ARBA00022490"/>
    </source>
</evidence>
<keyword evidence="9 12" id="KW-0072">Autophagy</keyword>
<dbReference type="PANTHER" id="PTHR22624">
    <property type="entry name" value="CYSTEINE PROTEASE ATG4"/>
    <property type="match status" value="1"/>
</dbReference>
<keyword evidence="6 12" id="KW-0378">Hydrolase</keyword>
<dbReference type="Pfam" id="PF03416">
    <property type="entry name" value="Peptidase_C54"/>
    <property type="match status" value="1"/>
</dbReference>
<dbReference type="GO" id="GO:0035973">
    <property type="term" value="P:aggrephagy"/>
    <property type="evidence" value="ECO:0007669"/>
    <property type="project" value="TreeGrafter"/>
</dbReference>
<dbReference type="Proteomes" id="UP000829720">
    <property type="component" value="Unassembled WGS sequence"/>
</dbReference>
<comment type="function">
    <text evidence="12">Cysteine protease that plays a key role in autophagy by mediating both proteolytic activation and delipidation of ATG8 family proteins.</text>
</comment>
<dbReference type="AlphaFoldDB" id="A0A8T3CNQ2"/>
<proteinExistence type="inferred from homology"/>
<dbReference type="GO" id="GO:0034727">
    <property type="term" value="P:piecemeal microautophagy of the nucleus"/>
    <property type="evidence" value="ECO:0007669"/>
    <property type="project" value="TreeGrafter"/>
</dbReference>
<keyword evidence="3" id="KW-0813">Transport</keyword>
<keyword evidence="4 12" id="KW-0963">Cytoplasm</keyword>
<feature type="region of interest" description="Disordered" evidence="13">
    <location>
        <begin position="181"/>
        <end position="236"/>
    </location>
</feature>
<sequence length="503" mass="55237">MNSVSPSAAQYVGGGVQEEGLAPHPERRKAPSWEPRGHFGHVAGSDTSREGPGEPDEVDRLKAKLMSAWNNVKYGWSVKSRTSFNKTSPLILLGHSFVLNHEDEVERFRMAFVSRLWLTYRREFPQLEGSTLTTDCGWGCMLRSGQMLLAQGLLVHLLSADWTWPDAQQLTDVDIEVLKPRSPSRAGGVPVPTFPSARSSHSGSRGRSSTGGEGGSRRHQRKRADTSQDRQAEATHRRVASLFGDHPQAPFGVHQLVEQGKSSGKKAGDWYGPSIVAHILRKAVAKTSEVHNLAVYVAQDCTVYKEDVVRLCDPSLVGGSSEPSSGWKSVILLVPVRLGGESLNPAYIECVKNILRLECCIGIIGGKPKHSLFFVGFQDEQLLYLDPHYCQSVVDVTQDNFPLESFHCSSPRKMNFSRMDPSCTIGFYAKSQKDFESLCSAVSAALSSSKEKYPIFTFVDGQGQDYGLEGQSGFLADPPAHILPPGKPSRSSKRSSVDEFVFL</sequence>
<dbReference type="GO" id="GO:0016485">
    <property type="term" value="P:protein processing"/>
    <property type="evidence" value="ECO:0007669"/>
    <property type="project" value="TreeGrafter"/>
</dbReference>
<dbReference type="GO" id="GO:0000423">
    <property type="term" value="P:mitophagy"/>
    <property type="evidence" value="ECO:0007669"/>
    <property type="project" value="TreeGrafter"/>
</dbReference>
<dbReference type="EC" id="3.4.22.-" evidence="12"/>
<evidence type="ECO:0000256" key="3">
    <source>
        <dbReference type="ARBA" id="ARBA00022448"/>
    </source>
</evidence>
<dbReference type="InterPro" id="IPR046792">
    <property type="entry name" value="Peptidase_C54_cat"/>
</dbReference>
<feature type="compositionally biased region" description="Basic and acidic residues" evidence="13">
    <location>
        <begin position="223"/>
        <end position="236"/>
    </location>
</feature>
<dbReference type="SUPFAM" id="SSF54001">
    <property type="entry name" value="Cysteine proteinases"/>
    <property type="match status" value="1"/>
</dbReference>
<reference evidence="15" key="1">
    <citation type="submission" date="2021-01" db="EMBL/GenBank/DDBJ databases">
        <authorList>
            <person name="Zahm M."/>
            <person name="Roques C."/>
            <person name="Cabau C."/>
            <person name="Klopp C."/>
            <person name="Donnadieu C."/>
            <person name="Jouanno E."/>
            <person name="Lampietro C."/>
            <person name="Louis A."/>
            <person name="Herpin A."/>
            <person name="Echchiki A."/>
            <person name="Berthelot C."/>
            <person name="Parey E."/>
            <person name="Roest-Crollius H."/>
            <person name="Braasch I."/>
            <person name="Postlethwait J."/>
            <person name="Bobe J."/>
            <person name="Montfort J."/>
            <person name="Bouchez O."/>
            <person name="Begum T."/>
            <person name="Mejri S."/>
            <person name="Adams A."/>
            <person name="Chen W.-J."/>
            <person name="Guiguen Y."/>
        </authorList>
    </citation>
    <scope>NUCLEOTIDE SEQUENCE</scope>
    <source>
        <tissue evidence="15">Blood</tissue>
    </source>
</reference>
<evidence type="ECO:0000259" key="14">
    <source>
        <dbReference type="Pfam" id="PF03416"/>
    </source>
</evidence>
<evidence type="ECO:0000256" key="5">
    <source>
        <dbReference type="ARBA" id="ARBA00022670"/>
    </source>
</evidence>
<keyword evidence="16" id="KW-1185">Reference proteome</keyword>
<feature type="compositionally biased region" description="Basic and acidic residues" evidence="13">
    <location>
        <begin position="47"/>
        <end position="57"/>
    </location>
</feature>
<dbReference type="GO" id="GO:0004197">
    <property type="term" value="F:cysteine-type endopeptidase activity"/>
    <property type="evidence" value="ECO:0007669"/>
    <property type="project" value="TreeGrafter"/>
</dbReference>
<feature type="compositionally biased region" description="Low complexity" evidence="13">
    <location>
        <begin position="196"/>
        <end position="208"/>
    </location>
</feature>
<dbReference type="GO" id="GO:0015031">
    <property type="term" value="P:protein transport"/>
    <property type="evidence" value="ECO:0007669"/>
    <property type="project" value="UniProtKB-KW"/>
</dbReference>
<dbReference type="EMBL" id="JAERUA010000019">
    <property type="protein sequence ID" value="KAI1886779.1"/>
    <property type="molecule type" value="Genomic_DNA"/>
</dbReference>
<feature type="domain" description="Peptidase C54 catalytic" evidence="14">
    <location>
        <begin position="106"/>
        <end position="440"/>
    </location>
</feature>
<dbReference type="GO" id="GO:0000045">
    <property type="term" value="P:autophagosome assembly"/>
    <property type="evidence" value="ECO:0007669"/>
    <property type="project" value="TreeGrafter"/>
</dbReference>
<feature type="region of interest" description="Disordered" evidence="13">
    <location>
        <begin position="1"/>
        <end position="57"/>
    </location>
</feature>
<evidence type="ECO:0000256" key="13">
    <source>
        <dbReference type="SAM" id="MobiDB-lite"/>
    </source>
</evidence>
<evidence type="ECO:0000256" key="10">
    <source>
        <dbReference type="ARBA" id="ARBA00029289"/>
    </source>
</evidence>
<dbReference type="InterPro" id="IPR038765">
    <property type="entry name" value="Papain-like_cys_pep_sf"/>
</dbReference>
<evidence type="ECO:0000256" key="8">
    <source>
        <dbReference type="ARBA" id="ARBA00022927"/>
    </source>
</evidence>
<evidence type="ECO:0000256" key="6">
    <source>
        <dbReference type="ARBA" id="ARBA00022801"/>
    </source>
</evidence>
<accession>A0A8T3CNQ2</accession>
<organism evidence="15 16">
    <name type="scientific">Albula goreensis</name>
    <dbReference type="NCBI Taxonomy" id="1534307"/>
    <lineage>
        <taxon>Eukaryota</taxon>
        <taxon>Metazoa</taxon>
        <taxon>Chordata</taxon>
        <taxon>Craniata</taxon>
        <taxon>Vertebrata</taxon>
        <taxon>Euteleostomi</taxon>
        <taxon>Actinopterygii</taxon>
        <taxon>Neopterygii</taxon>
        <taxon>Teleostei</taxon>
        <taxon>Albuliformes</taxon>
        <taxon>Albulidae</taxon>
        <taxon>Albula</taxon>
    </lineage>
</organism>
<dbReference type="PANTHER" id="PTHR22624:SF36">
    <property type="entry name" value="CYSTEINE PROTEASE ATG4D"/>
    <property type="match status" value="1"/>
</dbReference>
<comment type="caution">
    <text evidence="15">The sequence shown here is derived from an EMBL/GenBank/DDBJ whole genome shotgun (WGS) entry which is preliminary data.</text>
</comment>
<comment type="catalytic activity">
    <reaction evidence="11">
        <text>[protein]-C-terminal L-amino acid-glycyl-phosphatidylethanolamide + H2O = [protein]-C-terminal L-amino acid-glycine + a 1,2-diacyl-sn-glycero-3-phosphoethanolamine</text>
        <dbReference type="Rhea" id="RHEA:67548"/>
        <dbReference type="Rhea" id="RHEA-COMP:17323"/>
        <dbReference type="Rhea" id="RHEA-COMP:17324"/>
        <dbReference type="ChEBI" id="CHEBI:15377"/>
        <dbReference type="ChEBI" id="CHEBI:64612"/>
        <dbReference type="ChEBI" id="CHEBI:172940"/>
        <dbReference type="ChEBI" id="CHEBI:172941"/>
    </reaction>
    <physiologicalReaction direction="left-to-right" evidence="11">
        <dbReference type="Rhea" id="RHEA:67549"/>
    </physiologicalReaction>
</comment>
<comment type="subcellular location">
    <subcellularLocation>
        <location evidence="1 12">Cytoplasm</location>
    </subcellularLocation>
</comment>
<evidence type="ECO:0000313" key="16">
    <source>
        <dbReference type="Proteomes" id="UP000829720"/>
    </source>
</evidence>
<evidence type="ECO:0000256" key="7">
    <source>
        <dbReference type="ARBA" id="ARBA00022807"/>
    </source>
</evidence>
<comment type="catalytic activity">
    <reaction evidence="10">
        <text>[protein]-C-terminal L-amino acid-glycyl-phosphatidylserine + H2O = [protein]-C-terminal L-amino acid-glycine + a 1,2-diacyl-sn-glycero-3-phospho-L-serine</text>
        <dbReference type="Rhea" id="RHEA:67576"/>
        <dbReference type="Rhea" id="RHEA-COMP:17324"/>
        <dbReference type="Rhea" id="RHEA-COMP:17326"/>
        <dbReference type="ChEBI" id="CHEBI:15377"/>
        <dbReference type="ChEBI" id="CHEBI:57262"/>
        <dbReference type="ChEBI" id="CHEBI:172940"/>
        <dbReference type="ChEBI" id="CHEBI:172942"/>
    </reaction>
    <physiologicalReaction direction="left-to-right" evidence="10">
        <dbReference type="Rhea" id="RHEA:67577"/>
    </physiologicalReaction>
</comment>
<comment type="similarity">
    <text evidence="2 12">Belongs to the peptidase C54 family.</text>
</comment>
<feature type="compositionally biased region" description="Basic and acidic residues" evidence="13">
    <location>
        <begin position="24"/>
        <end position="37"/>
    </location>
</feature>
<keyword evidence="5 12" id="KW-0645">Protease</keyword>
<evidence type="ECO:0000313" key="15">
    <source>
        <dbReference type="EMBL" id="KAI1886779.1"/>
    </source>
</evidence>
<name>A0A8T3CNQ2_9TELE</name>
<keyword evidence="7" id="KW-0788">Thiol protease</keyword>
<evidence type="ECO:0000256" key="1">
    <source>
        <dbReference type="ARBA" id="ARBA00004496"/>
    </source>
</evidence>
<dbReference type="InterPro" id="IPR005078">
    <property type="entry name" value="Peptidase_C54"/>
</dbReference>
<gene>
    <name evidence="15" type="ORF">AGOR_G00199320</name>
</gene>
<dbReference type="OrthoDB" id="2960936at2759"/>
<dbReference type="GO" id="GO:0005737">
    <property type="term" value="C:cytoplasm"/>
    <property type="evidence" value="ECO:0007669"/>
    <property type="project" value="UniProtKB-SubCell"/>
</dbReference>
<evidence type="ECO:0000256" key="9">
    <source>
        <dbReference type="ARBA" id="ARBA00023006"/>
    </source>
</evidence>
<evidence type="ECO:0000256" key="11">
    <source>
        <dbReference type="ARBA" id="ARBA00029362"/>
    </source>
</evidence>
<protein>
    <recommendedName>
        <fullName evidence="12">Cysteine protease</fullName>
        <ecNumber evidence="12">3.4.22.-</ecNumber>
    </recommendedName>
</protein>
<dbReference type="GO" id="GO:0019786">
    <property type="term" value="F:protein-phosphatidylethanolamide deconjugating activity"/>
    <property type="evidence" value="ECO:0007669"/>
    <property type="project" value="InterPro"/>
</dbReference>
<evidence type="ECO:0000256" key="2">
    <source>
        <dbReference type="ARBA" id="ARBA00010958"/>
    </source>
</evidence>
<evidence type="ECO:0000256" key="12">
    <source>
        <dbReference type="RuleBase" id="RU363115"/>
    </source>
</evidence>
<keyword evidence="8 12" id="KW-0653">Protein transport</keyword>